<dbReference type="Pfam" id="PF00632">
    <property type="entry name" value="HECT"/>
    <property type="match status" value="1"/>
</dbReference>
<evidence type="ECO:0000256" key="13">
    <source>
        <dbReference type="PROSITE-ProRule" id="PRU00104"/>
    </source>
</evidence>
<keyword evidence="11 14" id="KW-0687">Ribonucleoprotein</keyword>
<evidence type="ECO:0000256" key="8">
    <source>
        <dbReference type="ARBA" id="ARBA00022816"/>
    </source>
</evidence>
<feature type="region of interest" description="Disordered" evidence="15">
    <location>
        <begin position="1694"/>
        <end position="1849"/>
    </location>
</feature>
<feature type="region of interest" description="Disordered" evidence="15">
    <location>
        <begin position="2526"/>
        <end position="2570"/>
    </location>
</feature>
<dbReference type="EMBL" id="JAQQPM010000005">
    <property type="protein sequence ID" value="KAK2071939.1"/>
    <property type="molecule type" value="Genomic_DNA"/>
</dbReference>
<dbReference type="Gene3D" id="3.30.2410.10">
    <property type="entry name" value="Hect, E3 ligase catalytic domain"/>
    <property type="match status" value="1"/>
</dbReference>
<comment type="catalytic activity">
    <reaction evidence="1">
        <text>S-ubiquitinyl-[E2 ubiquitin-conjugating enzyme]-L-cysteine + [acceptor protein]-L-lysine = [E2 ubiquitin-conjugating enzyme]-L-cysteine + N(6)-ubiquitinyl-[acceptor protein]-L-lysine.</text>
        <dbReference type="EC" id="2.3.2.26"/>
    </reaction>
</comment>
<dbReference type="GO" id="GO:0005840">
    <property type="term" value="C:ribosome"/>
    <property type="evidence" value="ECO:0007669"/>
    <property type="project" value="UniProtKB-KW"/>
</dbReference>
<dbReference type="Proteomes" id="UP001217918">
    <property type="component" value="Unassembled WGS sequence"/>
</dbReference>
<organism evidence="17 18">
    <name type="scientific">Phyllachora maydis</name>
    <dbReference type="NCBI Taxonomy" id="1825666"/>
    <lineage>
        <taxon>Eukaryota</taxon>
        <taxon>Fungi</taxon>
        <taxon>Dikarya</taxon>
        <taxon>Ascomycota</taxon>
        <taxon>Pezizomycotina</taxon>
        <taxon>Sordariomycetes</taxon>
        <taxon>Sordariomycetidae</taxon>
        <taxon>Phyllachorales</taxon>
        <taxon>Phyllachoraceae</taxon>
        <taxon>Phyllachora</taxon>
    </lineage>
</organism>
<dbReference type="PROSITE" id="PS50237">
    <property type="entry name" value="HECT"/>
    <property type="match status" value="1"/>
</dbReference>
<dbReference type="InterPro" id="IPR050409">
    <property type="entry name" value="E3_ubiq-protein_ligase"/>
</dbReference>
<dbReference type="Pfam" id="PF14377">
    <property type="entry name" value="UBM"/>
    <property type="match status" value="3"/>
</dbReference>
<dbReference type="InterPro" id="IPR025527">
    <property type="entry name" value="HUWE1/Rev1_UBM"/>
</dbReference>
<dbReference type="FunFam" id="3.30.2410.10:FF:000004">
    <property type="entry name" value="E3 ubiquitin-protein ligase HUWE1, variant"/>
    <property type="match status" value="1"/>
</dbReference>
<dbReference type="InterPro" id="IPR000569">
    <property type="entry name" value="HECT_dom"/>
</dbReference>
<dbReference type="NCBIfam" id="TIGR00307">
    <property type="entry name" value="eS8"/>
    <property type="match status" value="1"/>
</dbReference>
<evidence type="ECO:0000256" key="9">
    <source>
        <dbReference type="ARBA" id="ARBA00022980"/>
    </source>
</evidence>
<feature type="region of interest" description="Disordered" evidence="15">
    <location>
        <begin position="2585"/>
        <end position="2606"/>
    </location>
</feature>
<reference evidence="17" key="1">
    <citation type="journal article" date="2023" name="Mol. Plant Microbe Interact.">
        <title>Elucidating the Obligate Nature and Biological Capacity of an Invasive Fungal Corn Pathogen.</title>
        <authorList>
            <person name="MacCready J.S."/>
            <person name="Roggenkamp E.M."/>
            <person name="Gdanetz K."/>
            <person name="Chilvers M.I."/>
        </authorList>
    </citation>
    <scope>NUCLEOTIDE SEQUENCE</scope>
    <source>
        <strain evidence="17">PM02</strain>
    </source>
</reference>
<evidence type="ECO:0000313" key="18">
    <source>
        <dbReference type="Proteomes" id="UP001217918"/>
    </source>
</evidence>
<sequence length="3429" mass="382187">MVKITKHMQPKHKENLSSWLVGFVQDAASAPLPVIPQKLDRFPTRWPFPRGDLYHWIPLLNRFDGILEAFCATYQLSAGPQMRDFGCELLLSEHSRRSNGDEAWSMDRLDTLGYKQDGDCQLIIAVLKFTRMLLEHCGNRIRLVAINNLAYIHPEPTFIEKALKQDNDEPRRYQLVYQLAELIHPSADGSTDIPLWLQSISLSLLEGISYFQSKYPDVLSALNANVNHGVLLYVIRKAVASMKYDVEDLDDERMTSADEWRKNLFSLTLHMAVSSRIGQEMISAGLMDILVEILNLRSVVACRNHSMVLAFLDSLIYGYQGASTSFSSASGLDSIANLIIDTEAESRDLMNAGLGTKPEFQSNIVDYRIPYHRQQTLKWLLKFIHHIMSNSYSYGGNTDRLLRNLVDNSKLLSSLRAIIEDKHIFGSVVWTNATTLLSDFINNDPTSFAAISESGLVKCFLESLTGRPVTAEQHIEGRHAGGDEDREPNSPARSEDSVILDLDERPHPPTREMLESLRGRAPAASILPTAEAIGIIPTVLNSISLNNTGLKMVVASRALESYLEIFESPEHIRCMDIDAEVTHQIGGSFDELARHHPALRPAISDAILDMVAKVVHLTRQKWVIDGWGAKLLVSGPQGTTLTADEKLAGLAGPVVPMTKGKGKEVAPSTDSDIDMSDTTVHAMDAGSVPSAASGGPKSDITSYIAALAVFLNGITSNSNLKTTFVRDGGMELIFDLLETPSLPHNFCDLSPSRMVIQVVASLMESAPILTQPSLLNRIQANIDVVAPHLNQETSYLFFAPFLITDLKVANISGEWDPTVTRKLSNGTRVVKSLLNLQVLIKVLYSSFPYSSRQAITTLPAVNVFDKYTKLISSLGPLLRAVLAQEMGITTIVPQHWVKSQSEALPKTAGPDAQVSLDDEAVGETNLLDAGMASGRDPASGSEPATRHDSTISPKKPSDDEQSTTQYQNFKVLRLLLHSFMPSTFPFFQSIGKVLLQRRDRDRNDDYVRYHHLALAEVLAETILAQLKPLESGLTIRNLHHWIIMLHAVYEVLVDDKGRAPERATGTSVIIPVLLAFMDRGGIESLNGLLDQFQAQICKGSTDSEDLNKAKLSEIALKKILDIYASLVNGKTILDCVHQTTFRNERRPDFAPQLVVELRASLLPVVRKIWDSQLMERCSSDVAQRVVDILKSIALSDSEPLANGGPLTSVFKGRKVERFRWGSYSDLPSKQHAMYGDEDLCREAVYRSYGKPDDASEYYRAHEKGIVGARNPVPAEDAFIEEPSRAKSQAETPPSIPELGQDPMPLDHVANINDLVDAVLNNNIADPNDRRAEVAETLANALMSFDVNDEESRKANGKAIAAYAHLLSLLLQDKTFHKYAAKTLRDSVDDYMSFLSLPPSNSTEELPPWIPFVLLIFEILLMDDAQPVDVRWKPPATEDDVLEEASFNRAKVEFINFKRSAPVQTNTPVKPRSSVLIYLINDLLCLGPTTGSVDSIALKKKAATSTQAQSVLVSLVSKTGEKPADRSRDPFEYDDEPDLLFVRRFVLDTILRAFKDASVSDQVEVRYSKMLCLAELMSQMIGEKDKEPIATRGGPDGTVTRSHYQLKRLMYEKGYLTALTASIAEIDLTFPNVKRTVKYILRVLRALSKTAILLSQSNVISSSADLPFDEVASTSSLSDIDDDREETPDLYRNSALGLLEPGMDDDSSDESDDDDDMYDEEPYENELEYQDEMSEDGEQAVSEDDEELAGMGDMEDLPANPGVVEVIMGEGDDGEDEDDDMDEDDDEESDEDDDDDDEVGSDDLEAVEEQIEIVDGDGNNLDDDGASGWESDTDDEEGDEDEEMEYEGEAQNLQEVAQMQAAQMGMDNEQLGHFGNIMRAAMEGDGLERDEFEDGYIDIDDGADEEEDEEEMDEEDYYFDPGYSRDDHPAPNMPAGLGWDTLVVEPAHRHRGAMRSPFPAPFMIGGPRDQLVGGEYRHYETTPKARSHRRIVTLPTSPFNLLSDIMRSLPLEEARGLTFHFGGRQIEKEKKAREAEEKRKRDEERKRLEEEQRKAKDAQEAEEKAARERKEAEERAAREAAEAAVASASSAEPVEEAGASNDDATSDVVAMEGIETRASGAGDAATDAEVPRIVTTIRGGETVDVTDLGIDPEYLAALPEEFREEVIAQTVSSRRSQAREQAVAEGENTEVFQEFLDALPDELRVEILQQEQQERRRRLRDEERRQNAAAGTAQAGPTDMDAASILLTFPPELRSQVLMDQGAEIMDQLPQHLVDEARAMAQRQPPPRAAPPPFVSARAAIRHAPTSGNSDPKTPRRTVVQMLDKAGIATLLRLMFVTQQGSIRNYLFEVFAHVCENKQNRLEVISNLLQILQEGSIDMDAVERSFGQLSLKAKQPRDKDPKTPTSLRRAATTVAAGSLVTANSEISPLLVVQQCLDLLVDLCTKIPSITSLFLSEHEVVASTLKRSLSRKGKAKDTTSTKANKYAINSLLSLLDRPLVMESSSVMQLLADLLNKVTYPLQTIERRRREAEEEAKRAATENAAATATANASAAEAGPSDDVTGQNAGNPADATGELLVMQVDEPGRAENSTIAEPKTEEKKVKPLTPPTIPEQNLKLVINIFVARECSSKTFQNTIATIKNLSNIPNAKRFFGEELVRQARALSANIVSDLDNLLPHILKAESGTEIQGVALSKFSPGASEQNKLLRVLTALDHLFDRKNKRADGDTLDAEDSKENMKEDLLGSLYWNPTFGTMWDKLSACLSAIRKRENMLNVATILLPLIESLMVVCKNTTFNDATAAQGATAKDMLLSSPPPENRMAGLFFSFTEEHRRILNELVRHNPKLMSGTFSLLVKNPKVLEFDNKRNYFNRSVHSKSSHQQARPSFPPLQLSVRRELVFHDSFRSLYFKSGDEMKFGKLSIRFHGEEGVDAGGVTREWFQVLARQMFDPNYALFIPVSSDRTTFHPNKLSAVNDEHLMFFKFIGRVIGKALYEGRLLDCYFSRAVYKRILGKPVSVKDMESFDPEYYKSLVWMLENDITDIITETFAVEDDEFGVTKIVDLIENGRSSAVTEENKHEYVRLIVEHKLLSSVKDQMEKFLQGFHEIIPADLIAIFNEQELELLISGLPDIDVDDWKSNTEYQNYTAASPQIQWFWRAVRSFDKEERAKLLQFVTGTSKVPLNGFKELEGMNGVNRFNIHRDYGNKERLPSSHTCFNQLDLPERRRPDSDAMGISRDSRHKRSASGAKRAYYRKKRAFEAGRQPANTRIGPKRIHEVRTRGGNHKYRALRLDSGNFAWASEGCTRKTRVIVVAYHPSNNELVRTNTLTKSAVVQIDAAPFRQWYEAHYGQPIGRRRQQKQGQATEEVKKSKAVERKQAARFAASGKVESAIEKQFEAGRLYAVIASRPGQSGRCDGYILEGEELAFYQRKLHK</sequence>
<evidence type="ECO:0000256" key="15">
    <source>
        <dbReference type="SAM" id="MobiDB-lite"/>
    </source>
</evidence>
<dbReference type="InterPro" id="IPR042563">
    <property type="entry name" value="Ribosomal_protein_eS8_euk"/>
</dbReference>
<dbReference type="FunFam" id="3.30.2160.10:FF:000001">
    <property type="entry name" value="E3 ubiquitin-protein ligase NEDD4-like"/>
    <property type="match status" value="1"/>
</dbReference>
<evidence type="ECO:0000256" key="1">
    <source>
        <dbReference type="ARBA" id="ARBA00000885"/>
    </source>
</evidence>
<keyword evidence="18" id="KW-1185">Reference proteome</keyword>
<feature type="region of interest" description="Disordered" evidence="15">
    <location>
        <begin position="2214"/>
        <end position="2238"/>
    </location>
</feature>
<evidence type="ECO:0000256" key="6">
    <source>
        <dbReference type="ARBA" id="ARBA00022679"/>
    </source>
</evidence>
<evidence type="ECO:0000256" key="5">
    <source>
        <dbReference type="ARBA" id="ARBA00022448"/>
    </source>
</evidence>
<keyword evidence="5" id="KW-0813">Transport</keyword>
<name>A0AAD9MCE8_9PEZI</name>
<feature type="compositionally biased region" description="Basic and acidic residues" evidence="15">
    <location>
        <begin position="2526"/>
        <end position="2537"/>
    </location>
</feature>
<accession>A0AAD9MCE8</accession>
<evidence type="ECO:0000256" key="4">
    <source>
        <dbReference type="ARBA" id="ARBA00005257"/>
    </source>
</evidence>
<dbReference type="GO" id="GO:0006511">
    <property type="term" value="P:ubiquitin-dependent protein catabolic process"/>
    <property type="evidence" value="ECO:0007669"/>
    <property type="project" value="TreeGrafter"/>
</dbReference>
<feature type="region of interest" description="Disordered" evidence="15">
    <location>
        <begin position="3221"/>
        <end position="3244"/>
    </location>
</feature>
<dbReference type="GO" id="GO:0000209">
    <property type="term" value="P:protein polyubiquitination"/>
    <property type="evidence" value="ECO:0007669"/>
    <property type="project" value="TreeGrafter"/>
</dbReference>
<dbReference type="Pfam" id="PF06012">
    <property type="entry name" value="DUF908"/>
    <property type="match status" value="1"/>
</dbReference>
<keyword evidence="7 13" id="KW-0833">Ubl conjugation pathway</keyword>
<keyword evidence="6" id="KW-0808">Transferase</keyword>
<dbReference type="Gene3D" id="3.30.2160.10">
    <property type="entry name" value="Hect, E3 ligase catalytic domain"/>
    <property type="match status" value="1"/>
</dbReference>
<evidence type="ECO:0000256" key="10">
    <source>
        <dbReference type="ARBA" id="ARBA00023242"/>
    </source>
</evidence>
<dbReference type="FunFam" id="3.90.1750.10:FF:000003">
    <property type="entry name" value="E3 ubiquitin-protein ligase UPL1"/>
    <property type="match status" value="1"/>
</dbReference>
<dbReference type="InterPro" id="IPR001047">
    <property type="entry name" value="Ribosomal_eS8"/>
</dbReference>
<proteinExistence type="inferred from homology"/>
<evidence type="ECO:0000256" key="7">
    <source>
        <dbReference type="ARBA" id="ARBA00022786"/>
    </source>
</evidence>
<evidence type="ECO:0000256" key="14">
    <source>
        <dbReference type="RuleBase" id="RU000669"/>
    </source>
</evidence>
<evidence type="ECO:0000256" key="11">
    <source>
        <dbReference type="ARBA" id="ARBA00023274"/>
    </source>
</evidence>
<dbReference type="InterPro" id="IPR035983">
    <property type="entry name" value="Hect_E3_ubiquitin_ligase"/>
</dbReference>
<dbReference type="SMART" id="SM00119">
    <property type="entry name" value="HECTc"/>
    <property type="match status" value="1"/>
</dbReference>
<evidence type="ECO:0000313" key="17">
    <source>
        <dbReference type="EMBL" id="KAK2071939.1"/>
    </source>
</evidence>
<dbReference type="CDD" id="cd11380">
    <property type="entry name" value="Ribosomal_S8e_like"/>
    <property type="match status" value="1"/>
</dbReference>
<protein>
    <recommendedName>
        <fullName evidence="14">40S ribosomal protein S8</fullName>
    </recommendedName>
</protein>
<gene>
    <name evidence="17" type="ORF">P8C59_006323</name>
</gene>
<evidence type="ECO:0000259" key="16">
    <source>
        <dbReference type="PROSITE" id="PS50237"/>
    </source>
</evidence>
<comment type="similarity">
    <text evidence="4 14">Belongs to the eukaryotic ribosomal protein eS8 family.</text>
</comment>
<dbReference type="GO" id="GO:0003735">
    <property type="term" value="F:structural constituent of ribosome"/>
    <property type="evidence" value="ECO:0007669"/>
    <property type="project" value="InterPro"/>
</dbReference>
<feature type="region of interest" description="Disordered" evidence="15">
    <location>
        <begin position="1281"/>
        <end position="1301"/>
    </location>
</feature>
<feature type="region of interest" description="Disordered" evidence="15">
    <location>
        <begin position="928"/>
        <end position="963"/>
    </location>
</feature>
<feature type="region of interest" description="Disordered" evidence="15">
    <location>
        <begin position="2027"/>
        <end position="2105"/>
    </location>
</feature>
<dbReference type="GO" id="GO:1990904">
    <property type="term" value="C:ribonucleoprotein complex"/>
    <property type="evidence" value="ECO:0007669"/>
    <property type="project" value="UniProtKB-KW"/>
</dbReference>
<dbReference type="Pfam" id="PF06025">
    <property type="entry name" value="DUF913"/>
    <property type="match status" value="1"/>
</dbReference>
<feature type="compositionally biased region" description="Acidic residues" evidence="15">
    <location>
        <begin position="1701"/>
        <end position="1755"/>
    </location>
</feature>
<dbReference type="InterPro" id="IPR022309">
    <property type="entry name" value="Ribosomal_Se8/biogenesis_NSA2"/>
</dbReference>
<feature type="compositionally biased region" description="Low complexity" evidence="15">
    <location>
        <begin position="2538"/>
        <end position="2554"/>
    </location>
</feature>
<feature type="compositionally biased region" description="Low complexity" evidence="15">
    <location>
        <begin position="2081"/>
        <end position="2099"/>
    </location>
</feature>
<dbReference type="CDD" id="cd00078">
    <property type="entry name" value="HECTc"/>
    <property type="match status" value="1"/>
</dbReference>
<dbReference type="InterPro" id="IPR016024">
    <property type="entry name" value="ARM-type_fold"/>
</dbReference>
<dbReference type="Gene3D" id="3.90.1750.10">
    <property type="entry name" value="Hect, E3 ligase catalytic domains"/>
    <property type="match status" value="1"/>
</dbReference>
<dbReference type="GO" id="GO:0005737">
    <property type="term" value="C:cytoplasm"/>
    <property type="evidence" value="ECO:0007669"/>
    <property type="project" value="TreeGrafter"/>
</dbReference>
<comment type="caution">
    <text evidence="17">The sequence shown here is derived from an EMBL/GenBank/DDBJ whole genome shotgun (WGS) entry which is preliminary data.</text>
</comment>
<dbReference type="Pfam" id="PF01201">
    <property type="entry name" value="Ribosomal_S8e"/>
    <property type="match status" value="1"/>
</dbReference>
<feature type="compositionally biased region" description="Acidic residues" evidence="15">
    <location>
        <begin position="1769"/>
        <end position="1847"/>
    </location>
</feature>
<dbReference type="SUPFAM" id="SSF56204">
    <property type="entry name" value="Hect, E3 ligase catalytic domain"/>
    <property type="match status" value="1"/>
</dbReference>
<comment type="subcellular location">
    <subcellularLocation>
        <location evidence="2">Nucleus</location>
    </subcellularLocation>
</comment>
<dbReference type="PANTHER" id="PTHR11254">
    <property type="entry name" value="HECT DOMAIN UBIQUITIN-PROTEIN LIGASE"/>
    <property type="match status" value="1"/>
</dbReference>
<dbReference type="GO" id="GO:0006412">
    <property type="term" value="P:translation"/>
    <property type="evidence" value="ECO:0007669"/>
    <property type="project" value="InterPro"/>
</dbReference>
<dbReference type="GO" id="GO:0051028">
    <property type="term" value="P:mRNA transport"/>
    <property type="evidence" value="ECO:0007669"/>
    <property type="project" value="UniProtKB-KW"/>
</dbReference>
<comment type="pathway">
    <text evidence="3">Protein modification; protein ubiquitination.</text>
</comment>
<keyword evidence="10" id="KW-0539">Nucleus</keyword>
<dbReference type="GO" id="GO:0061630">
    <property type="term" value="F:ubiquitin protein ligase activity"/>
    <property type="evidence" value="ECO:0007669"/>
    <property type="project" value="UniProtKB-EC"/>
</dbReference>
<feature type="active site" description="Glycyl thioester intermediate" evidence="13">
    <location>
        <position position="3211"/>
    </location>
</feature>
<feature type="compositionally biased region" description="Basic and acidic residues" evidence="15">
    <location>
        <begin position="473"/>
        <end position="483"/>
    </location>
</feature>
<evidence type="ECO:0000256" key="2">
    <source>
        <dbReference type="ARBA" id="ARBA00004123"/>
    </source>
</evidence>
<dbReference type="PANTHER" id="PTHR11254:SF67">
    <property type="entry name" value="E3 UBIQUITIN-PROTEIN LIGASE HUWE1"/>
    <property type="match status" value="1"/>
</dbReference>
<dbReference type="InterPro" id="IPR010314">
    <property type="entry name" value="E3_Ub_ligase_DUF913"/>
</dbReference>
<dbReference type="Gene3D" id="1.10.168.20">
    <property type="entry name" value="Ribosomal protein S8e, subdomain"/>
    <property type="match status" value="1"/>
</dbReference>
<dbReference type="FunFam" id="1.10.168.20:FF:000001">
    <property type="entry name" value="40S ribosomal protein S8"/>
    <property type="match status" value="1"/>
</dbReference>
<comment type="similarity">
    <text evidence="12">Belongs to the UPL family. TOM1/PTR1 subfamily.</text>
</comment>
<dbReference type="SUPFAM" id="SSF48371">
    <property type="entry name" value="ARM repeat"/>
    <property type="match status" value="1"/>
</dbReference>
<evidence type="ECO:0000256" key="12">
    <source>
        <dbReference type="ARBA" id="ARBA00034494"/>
    </source>
</evidence>
<evidence type="ECO:0000256" key="3">
    <source>
        <dbReference type="ARBA" id="ARBA00004906"/>
    </source>
</evidence>
<dbReference type="InterPro" id="IPR010309">
    <property type="entry name" value="E3_Ub_ligase_DUF908"/>
</dbReference>
<keyword evidence="8" id="KW-0509">mRNA transport</keyword>
<dbReference type="GO" id="GO:0005634">
    <property type="term" value="C:nucleus"/>
    <property type="evidence" value="ECO:0007669"/>
    <property type="project" value="UniProtKB-SubCell"/>
</dbReference>
<feature type="domain" description="HECT" evidence="16">
    <location>
        <begin position="2908"/>
        <end position="3219"/>
    </location>
</feature>
<feature type="compositionally biased region" description="Basic and acidic residues" evidence="15">
    <location>
        <begin position="2027"/>
        <end position="2080"/>
    </location>
</feature>
<feature type="region of interest" description="Disordered" evidence="15">
    <location>
        <begin position="472"/>
        <end position="509"/>
    </location>
</feature>
<dbReference type="Gene3D" id="3.10.290.70">
    <property type="match status" value="1"/>
</dbReference>
<keyword evidence="9 14" id="KW-0689">Ribosomal protein</keyword>